<evidence type="ECO:0000259" key="1">
    <source>
        <dbReference type="Pfam" id="PF07883"/>
    </source>
</evidence>
<dbReference type="InterPro" id="IPR014710">
    <property type="entry name" value="RmlC-like_jellyroll"/>
</dbReference>
<comment type="caution">
    <text evidence="2">The sequence shown here is derived from an EMBL/GenBank/DDBJ whole genome shotgun (WGS) entry which is preliminary data.</text>
</comment>
<dbReference type="CDD" id="cd02233">
    <property type="entry name" value="cupin_HNL-like"/>
    <property type="match status" value="1"/>
</dbReference>
<feature type="domain" description="Cupin type-2" evidence="1">
    <location>
        <begin position="43"/>
        <end position="100"/>
    </location>
</feature>
<gene>
    <name evidence="2" type="ORF">ACFOHH_18200</name>
</gene>
<evidence type="ECO:0000313" key="3">
    <source>
        <dbReference type="Proteomes" id="UP001595377"/>
    </source>
</evidence>
<dbReference type="InterPro" id="IPR013096">
    <property type="entry name" value="Cupin_2"/>
</dbReference>
<dbReference type="PANTHER" id="PTHR43698">
    <property type="entry name" value="RIBD C-TERMINAL DOMAIN CONTAINING PROTEIN"/>
    <property type="match status" value="1"/>
</dbReference>
<keyword evidence="3" id="KW-1185">Reference proteome</keyword>
<dbReference type="PANTHER" id="PTHR43698:SF1">
    <property type="entry name" value="BLL4564 PROTEIN"/>
    <property type="match status" value="1"/>
</dbReference>
<proteinExistence type="predicted"/>
<name>A0ABV7DK70_9HYPH</name>
<dbReference type="InterPro" id="IPR011051">
    <property type="entry name" value="RmlC_Cupin_sf"/>
</dbReference>
<evidence type="ECO:0000313" key="2">
    <source>
        <dbReference type="EMBL" id="MFC3075047.1"/>
    </source>
</evidence>
<sequence length="129" mass="14029">MKIFPGRQIGATSEARTSTFTGQVFADPVMPTTDGVTINNVFFAPGARTYWHTHEQGQILTVVAGQGWICVEGEPAQPIRTGDAVWIPKGEKHWHGAAADSYLLHTAVSIGKTEWLEEVEDADYDKAGS</sequence>
<reference evidence="3" key="1">
    <citation type="journal article" date="2019" name="Int. J. Syst. Evol. Microbiol.">
        <title>The Global Catalogue of Microorganisms (GCM) 10K type strain sequencing project: providing services to taxonomists for standard genome sequencing and annotation.</title>
        <authorList>
            <consortium name="The Broad Institute Genomics Platform"/>
            <consortium name="The Broad Institute Genome Sequencing Center for Infectious Disease"/>
            <person name="Wu L."/>
            <person name="Ma J."/>
        </authorList>
    </citation>
    <scope>NUCLEOTIDE SEQUENCE [LARGE SCALE GENOMIC DNA]</scope>
    <source>
        <strain evidence="3">KCTC 52677</strain>
    </source>
</reference>
<accession>A0ABV7DK70</accession>
<dbReference type="InterPro" id="IPR047263">
    <property type="entry name" value="HNL-like_cupin"/>
</dbReference>
<dbReference type="EMBL" id="JBHRSP010000032">
    <property type="protein sequence ID" value="MFC3075047.1"/>
    <property type="molecule type" value="Genomic_DNA"/>
</dbReference>
<dbReference type="Proteomes" id="UP001595377">
    <property type="component" value="Unassembled WGS sequence"/>
</dbReference>
<dbReference type="SUPFAM" id="SSF51182">
    <property type="entry name" value="RmlC-like cupins"/>
    <property type="match status" value="1"/>
</dbReference>
<dbReference type="Pfam" id="PF07883">
    <property type="entry name" value="Cupin_2"/>
    <property type="match status" value="1"/>
</dbReference>
<dbReference type="Gene3D" id="2.60.120.10">
    <property type="entry name" value="Jelly Rolls"/>
    <property type="match status" value="1"/>
</dbReference>
<dbReference type="RefSeq" id="WP_257315517.1">
    <property type="nucleotide sequence ID" value="NZ_JANFDG010000012.1"/>
</dbReference>
<protein>
    <submittedName>
        <fullName evidence="2">Cupin domain-containing protein</fullName>
    </submittedName>
</protein>
<organism evidence="2 3">
    <name type="scientific">Shinella pollutisoli</name>
    <dbReference type="NCBI Taxonomy" id="2250594"/>
    <lineage>
        <taxon>Bacteria</taxon>
        <taxon>Pseudomonadati</taxon>
        <taxon>Pseudomonadota</taxon>
        <taxon>Alphaproteobacteria</taxon>
        <taxon>Hyphomicrobiales</taxon>
        <taxon>Rhizobiaceae</taxon>
        <taxon>Shinella</taxon>
    </lineage>
</organism>